<dbReference type="PROSITE" id="PS50850">
    <property type="entry name" value="MFS"/>
    <property type="match status" value="1"/>
</dbReference>
<sequence length="406" mass="45631">MQRNYKIVVLILITFFVISFLTNILGALNPSASLSFELTETMAGFLPFSFFIAYGIMSIPAGFLLEKYGEKPLMLAGFSLAFSGSIIFAIFPFFWVFLLSLFTIGTGMAILQVVINPLLRVAGGEEHYAFNSVLAQLFFGLASFISPMVYTYLVINSNTFHFFENIQNEDMAWISIYWLFAILALGMILSIYFMKLPRIRLRDEEKVGDRKTYLKLFKNPTVRLYFLGIFMYVGAEQGISFWMSKFLQIYHGFNFETTGAIAVGRFWGLMTIGGLFGLVLLKILDSKLVLRIFTTMAIISFACGIFATKNISYYSFQACGFFLSVMYPIIISLGLNSIKKHHGSVAGILMSGIMGGAIFQVIIGFLGDIYSLKAGMMLIFVPLAYILFISFWASPIIRNKTVKISK</sequence>
<keyword evidence="5 6" id="KW-0472">Membrane</keyword>
<dbReference type="EMBL" id="JBHUOJ010000024">
    <property type="protein sequence ID" value="MFD2833780.1"/>
    <property type="molecule type" value="Genomic_DNA"/>
</dbReference>
<keyword evidence="3 6" id="KW-0812">Transmembrane</keyword>
<dbReference type="PANTHER" id="PTHR43702">
    <property type="entry name" value="L-FUCOSE-PROTON SYMPORTER"/>
    <property type="match status" value="1"/>
</dbReference>
<protein>
    <submittedName>
        <fullName evidence="8">MFS transporter</fullName>
    </submittedName>
</protein>
<feature type="transmembrane region" description="Helical" evidence="6">
    <location>
        <begin position="263"/>
        <end position="281"/>
    </location>
</feature>
<evidence type="ECO:0000256" key="6">
    <source>
        <dbReference type="SAM" id="Phobius"/>
    </source>
</evidence>
<dbReference type="SUPFAM" id="SSF103473">
    <property type="entry name" value="MFS general substrate transporter"/>
    <property type="match status" value="1"/>
</dbReference>
<dbReference type="InterPro" id="IPR050375">
    <property type="entry name" value="MFS_TsgA-like"/>
</dbReference>
<dbReference type="InterPro" id="IPR011701">
    <property type="entry name" value="MFS"/>
</dbReference>
<name>A0ABW5X3U1_9FLAO</name>
<evidence type="ECO:0000256" key="2">
    <source>
        <dbReference type="ARBA" id="ARBA00022475"/>
    </source>
</evidence>
<keyword evidence="4 6" id="KW-1133">Transmembrane helix</keyword>
<keyword evidence="9" id="KW-1185">Reference proteome</keyword>
<feature type="transmembrane region" description="Helical" evidence="6">
    <location>
        <begin position="175"/>
        <end position="194"/>
    </location>
</feature>
<dbReference type="PANTHER" id="PTHR43702:SF12">
    <property type="entry name" value="N-ACETYL GLUCOSAMINE TRANSPORTER NAGP"/>
    <property type="match status" value="1"/>
</dbReference>
<reference evidence="9" key="1">
    <citation type="journal article" date="2019" name="Int. J. Syst. Evol. Microbiol.">
        <title>The Global Catalogue of Microorganisms (GCM) 10K type strain sequencing project: providing services to taxonomists for standard genome sequencing and annotation.</title>
        <authorList>
            <consortium name="The Broad Institute Genomics Platform"/>
            <consortium name="The Broad Institute Genome Sequencing Center for Infectious Disease"/>
            <person name="Wu L."/>
            <person name="Ma J."/>
        </authorList>
    </citation>
    <scope>NUCLEOTIDE SEQUENCE [LARGE SCALE GENOMIC DNA]</scope>
    <source>
        <strain evidence="9">KCTC 52925</strain>
    </source>
</reference>
<gene>
    <name evidence="8" type="ORF">ACFSYS_10805</name>
</gene>
<keyword evidence="2" id="KW-1003">Cell membrane</keyword>
<feature type="transmembrane region" description="Helical" evidence="6">
    <location>
        <begin position="347"/>
        <end position="370"/>
    </location>
</feature>
<dbReference type="Proteomes" id="UP001597438">
    <property type="component" value="Unassembled WGS sequence"/>
</dbReference>
<dbReference type="InterPro" id="IPR036259">
    <property type="entry name" value="MFS_trans_sf"/>
</dbReference>
<dbReference type="RefSeq" id="WP_251742936.1">
    <property type="nucleotide sequence ID" value="NZ_JBHUOJ010000024.1"/>
</dbReference>
<evidence type="ECO:0000256" key="5">
    <source>
        <dbReference type="ARBA" id="ARBA00023136"/>
    </source>
</evidence>
<proteinExistence type="predicted"/>
<evidence type="ECO:0000256" key="4">
    <source>
        <dbReference type="ARBA" id="ARBA00022989"/>
    </source>
</evidence>
<accession>A0ABW5X3U1</accession>
<evidence type="ECO:0000259" key="7">
    <source>
        <dbReference type="PROSITE" id="PS50850"/>
    </source>
</evidence>
<feature type="transmembrane region" description="Helical" evidence="6">
    <location>
        <begin position="376"/>
        <end position="397"/>
    </location>
</feature>
<evidence type="ECO:0000313" key="8">
    <source>
        <dbReference type="EMBL" id="MFD2833780.1"/>
    </source>
</evidence>
<evidence type="ECO:0000256" key="1">
    <source>
        <dbReference type="ARBA" id="ARBA00004429"/>
    </source>
</evidence>
<dbReference type="InterPro" id="IPR020846">
    <property type="entry name" value="MFS_dom"/>
</dbReference>
<comment type="subcellular location">
    <subcellularLocation>
        <location evidence="1">Cell inner membrane</location>
        <topology evidence="1">Multi-pass membrane protein</topology>
    </subcellularLocation>
</comment>
<feature type="transmembrane region" description="Helical" evidence="6">
    <location>
        <begin position="72"/>
        <end position="95"/>
    </location>
</feature>
<feature type="domain" description="Major facilitator superfamily (MFS) profile" evidence="7">
    <location>
        <begin position="7"/>
        <end position="402"/>
    </location>
</feature>
<evidence type="ECO:0000313" key="9">
    <source>
        <dbReference type="Proteomes" id="UP001597438"/>
    </source>
</evidence>
<dbReference type="Gene3D" id="1.20.1250.20">
    <property type="entry name" value="MFS general substrate transporter like domains"/>
    <property type="match status" value="2"/>
</dbReference>
<feature type="transmembrane region" description="Helical" evidence="6">
    <location>
        <begin position="7"/>
        <end position="25"/>
    </location>
</feature>
<feature type="transmembrane region" description="Helical" evidence="6">
    <location>
        <begin position="288"/>
        <end position="307"/>
    </location>
</feature>
<feature type="transmembrane region" description="Helical" evidence="6">
    <location>
        <begin position="313"/>
        <end position="335"/>
    </location>
</feature>
<dbReference type="Pfam" id="PF07690">
    <property type="entry name" value="MFS_1"/>
    <property type="match status" value="1"/>
</dbReference>
<evidence type="ECO:0000256" key="3">
    <source>
        <dbReference type="ARBA" id="ARBA00022692"/>
    </source>
</evidence>
<comment type="caution">
    <text evidence="8">The sequence shown here is derived from an EMBL/GenBank/DDBJ whole genome shotgun (WGS) entry which is preliminary data.</text>
</comment>
<feature type="transmembrane region" description="Helical" evidence="6">
    <location>
        <begin position="101"/>
        <end position="121"/>
    </location>
</feature>
<feature type="transmembrane region" description="Helical" evidence="6">
    <location>
        <begin position="45"/>
        <end position="65"/>
    </location>
</feature>
<feature type="transmembrane region" description="Helical" evidence="6">
    <location>
        <begin position="133"/>
        <end position="155"/>
    </location>
</feature>
<feature type="transmembrane region" description="Helical" evidence="6">
    <location>
        <begin position="224"/>
        <end position="243"/>
    </location>
</feature>
<organism evidence="8 9">
    <name type="scientific">Christiangramia antarctica</name>
    <dbReference type="NCBI Taxonomy" id="2058158"/>
    <lineage>
        <taxon>Bacteria</taxon>
        <taxon>Pseudomonadati</taxon>
        <taxon>Bacteroidota</taxon>
        <taxon>Flavobacteriia</taxon>
        <taxon>Flavobacteriales</taxon>
        <taxon>Flavobacteriaceae</taxon>
        <taxon>Christiangramia</taxon>
    </lineage>
</organism>